<protein>
    <submittedName>
        <fullName evidence="1">Uncharacterized protein</fullName>
    </submittedName>
</protein>
<proteinExistence type="predicted"/>
<evidence type="ECO:0000313" key="2">
    <source>
        <dbReference type="Proteomes" id="UP000193144"/>
    </source>
</evidence>
<gene>
    <name evidence="1" type="ORF">BCR34DRAFT_588357</name>
</gene>
<reference evidence="1 2" key="1">
    <citation type="submission" date="2016-07" db="EMBL/GenBank/DDBJ databases">
        <title>Pervasive Adenine N6-methylation of Active Genes in Fungi.</title>
        <authorList>
            <consortium name="DOE Joint Genome Institute"/>
            <person name="Mondo S.J."/>
            <person name="Dannebaum R.O."/>
            <person name="Kuo R.C."/>
            <person name="Labutti K."/>
            <person name="Haridas S."/>
            <person name="Kuo A."/>
            <person name="Salamov A."/>
            <person name="Ahrendt S.R."/>
            <person name="Lipzen A."/>
            <person name="Sullivan W."/>
            <person name="Andreopoulos W.B."/>
            <person name="Clum A."/>
            <person name="Lindquist E."/>
            <person name="Daum C."/>
            <person name="Ramamoorthy G.K."/>
            <person name="Gryganskyi A."/>
            <person name="Culley D."/>
            <person name="Magnuson J.K."/>
            <person name="James T.Y."/>
            <person name="O'Malley M.A."/>
            <person name="Stajich J.E."/>
            <person name="Spatafora J.W."/>
            <person name="Visel A."/>
            <person name="Grigoriev I.V."/>
        </authorList>
    </citation>
    <scope>NUCLEOTIDE SEQUENCE [LARGE SCALE GENOMIC DNA]</scope>
    <source>
        <strain evidence="1 2">CBS 115471</strain>
    </source>
</reference>
<dbReference type="EMBL" id="MCFA01000068">
    <property type="protein sequence ID" value="ORY10815.1"/>
    <property type="molecule type" value="Genomic_DNA"/>
</dbReference>
<accession>A0A1Y1ZLU8</accession>
<evidence type="ECO:0000313" key="1">
    <source>
        <dbReference type="EMBL" id="ORY10815.1"/>
    </source>
</evidence>
<name>A0A1Y1ZLU8_9PLEO</name>
<dbReference type="AlphaFoldDB" id="A0A1Y1ZLU8"/>
<keyword evidence="2" id="KW-1185">Reference proteome</keyword>
<organism evidence="1 2">
    <name type="scientific">Clohesyomyces aquaticus</name>
    <dbReference type="NCBI Taxonomy" id="1231657"/>
    <lineage>
        <taxon>Eukaryota</taxon>
        <taxon>Fungi</taxon>
        <taxon>Dikarya</taxon>
        <taxon>Ascomycota</taxon>
        <taxon>Pezizomycotina</taxon>
        <taxon>Dothideomycetes</taxon>
        <taxon>Pleosporomycetidae</taxon>
        <taxon>Pleosporales</taxon>
        <taxon>Lindgomycetaceae</taxon>
        <taxon>Clohesyomyces</taxon>
    </lineage>
</organism>
<comment type="caution">
    <text evidence="1">The sequence shown here is derived from an EMBL/GenBank/DDBJ whole genome shotgun (WGS) entry which is preliminary data.</text>
</comment>
<sequence length="177" mass="20160">MALTTRLQFVNRRSDRNDIGFSFSDGIYAVLPVTQDLDLANVTSDRDIHNIDDLSNSIAVLIKKEYHSSDTEYDPTFLPLGPASVDGGYERIGLVAAQRLAIYFPYRLFVDQTGKVVKIYDYQPDNRPLWIEQTKMKTHVIELIVKRVTCHNVETQTAENQAVAETAMLLSYFRLGR</sequence>
<dbReference type="Proteomes" id="UP000193144">
    <property type="component" value="Unassembled WGS sequence"/>
</dbReference>